<feature type="compositionally biased region" description="Polar residues" evidence="1">
    <location>
        <begin position="106"/>
        <end position="123"/>
    </location>
</feature>
<dbReference type="Proteomes" id="UP000828251">
    <property type="component" value="Unassembled WGS sequence"/>
</dbReference>
<protein>
    <submittedName>
        <fullName evidence="2">Uncharacterized protein</fullName>
    </submittedName>
</protein>
<reference evidence="2 3" key="1">
    <citation type="journal article" date="2021" name="Plant Biotechnol. J.">
        <title>Multi-omics assisted identification of the key and species-specific regulatory components of drought-tolerant mechanisms in Gossypium stocksii.</title>
        <authorList>
            <person name="Yu D."/>
            <person name="Ke L."/>
            <person name="Zhang D."/>
            <person name="Wu Y."/>
            <person name="Sun Y."/>
            <person name="Mei J."/>
            <person name="Sun J."/>
            <person name="Sun Y."/>
        </authorList>
    </citation>
    <scope>NUCLEOTIDE SEQUENCE [LARGE SCALE GENOMIC DNA]</scope>
    <source>
        <strain evidence="3">cv. E1</strain>
        <tissue evidence="2">Leaf</tissue>
    </source>
</reference>
<organism evidence="2 3">
    <name type="scientific">Gossypium stocksii</name>
    <dbReference type="NCBI Taxonomy" id="47602"/>
    <lineage>
        <taxon>Eukaryota</taxon>
        <taxon>Viridiplantae</taxon>
        <taxon>Streptophyta</taxon>
        <taxon>Embryophyta</taxon>
        <taxon>Tracheophyta</taxon>
        <taxon>Spermatophyta</taxon>
        <taxon>Magnoliopsida</taxon>
        <taxon>eudicotyledons</taxon>
        <taxon>Gunneridae</taxon>
        <taxon>Pentapetalae</taxon>
        <taxon>rosids</taxon>
        <taxon>malvids</taxon>
        <taxon>Malvales</taxon>
        <taxon>Malvaceae</taxon>
        <taxon>Malvoideae</taxon>
        <taxon>Gossypium</taxon>
    </lineage>
</organism>
<feature type="compositionally biased region" description="Polar residues" evidence="1">
    <location>
        <begin position="66"/>
        <end position="77"/>
    </location>
</feature>
<evidence type="ECO:0000313" key="2">
    <source>
        <dbReference type="EMBL" id="KAH1114507.1"/>
    </source>
</evidence>
<dbReference type="AlphaFoldDB" id="A0A9D4ADW0"/>
<dbReference type="EMBL" id="JAIQCV010000003">
    <property type="protein sequence ID" value="KAH1114507.1"/>
    <property type="molecule type" value="Genomic_DNA"/>
</dbReference>
<keyword evidence="3" id="KW-1185">Reference proteome</keyword>
<evidence type="ECO:0000313" key="3">
    <source>
        <dbReference type="Proteomes" id="UP000828251"/>
    </source>
</evidence>
<gene>
    <name evidence="2" type="ORF">J1N35_007885</name>
</gene>
<proteinExistence type="predicted"/>
<name>A0A9D4ADW0_9ROSI</name>
<evidence type="ECO:0000256" key="1">
    <source>
        <dbReference type="SAM" id="MobiDB-lite"/>
    </source>
</evidence>
<accession>A0A9D4ADW0</accession>
<comment type="caution">
    <text evidence="2">The sequence shown here is derived from an EMBL/GenBank/DDBJ whole genome shotgun (WGS) entry which is preliminary data.</text>
</comment>
<sequence length="142" mass="16048">MIVLVSIQKIVDALKWNQFCYARSLPEDELVQAFYANLTMPDATEVLVRKKKLNQIEPDEPKPEESSTNSEPNNDSVNEPEEAKSEGEPNSPKPGMEPNVVEPVDTNANPELTIPMTTPSNINDKSKFSTMMDMWKLIRNKQ</sequence>
<feature type="region of interest" description="Disordered" evidence="1">
    <location>
        <begin position="52"/>
        <end position="126"/>
    </location>
</feature>